<feature type="transmembrane region" description="Helical" evidence="6">
    <location>
        <begin position="97"/>
        <end position="116"/>
    </location>
</feature>
<dbReference type="EMBL" id="JACBGI020000010">
    <property type="protein sequence ID" value="MBF6058064.1"/>
    <property type="molecule type" value="Genomic_DNA"/>
</dbReference>
<proteinExistence type="predicted"/>
<dbReference type="PANTHER" id="PTHR30485:SF2">
    <property type="entry name" value="BLL0597 PROTEIN"/>
    <property type="match status" value="1"/>
</dbReference>
<comment type="caution">
    <text evidence="8">The sequence shown here is derived from an EMBL/GenBank/DDBJ whole genome shotgun (WGS) entry which is preliminary data.</text>
</comment>
<dbReference type="InterPro" id="IPR011577">
    <property type="entry name" value="Cyt_b561_bac/Ni-Hgenase"/>
</dbReference>
<keyword evidence="5 6" id="KW-0472">Membrane</keyword>
<keyword evidence="9" id="KW-1185">Reference proteome</keyword>
<comment type="subcellular location">
    <subcellularLocation>
        <location evidence="1">Cell membrane</location>
        <topology evidence="1">Multi-pass membrane protein</topology>
    </subcellularLocation>
</comment>
<evidence type="ECO:0000313" key="8">
    <source>
        <dbReference type="EMBL" id="MBF6058064.1"/>
    </source>
</evidence>
<protein>
    <submittedName>
        <fullName evidence="8">Cytochrome b/b6 domain-containing protein</fullName>
    </submittedName>
</protein>
<evidence type="ECO:0000256" key="6">
    <source>
        <dbReference type="SAM" id="Phobius"/>
    </source>
</evidence>
<gene>
    <name evidence="8" type="ORF">H8792_006880</name>
</gene>
<keyword evidence="4 6" id="KW-1133">Transmembrane helix</keyword>
<organism evidence="8 9">
    <name type="scientific">Thiomicrorhabdus heinhorstiae</name>
    <dbReference type="NCBI Taxonomy" id="2748010"/>
    <lineage>
        <taxon>Bacteria</taxon>
        <taxon>Pseudomonadati</taxon>
        <taxon>Pseudomonadota</taxon>
        <taxon>Gammaproteobacteria</taxon>
        <taxon>Thiotrichales</taxon>
        <taxon>Piscirickettsiaceae</taxon>
        <taxon>Thiomicrorhabdus</taxon>
    </lineage>
</organism>
<reference evidence="8 9" key="1">
    <citation type="submission" date="2020-06" db="EMBL/GenBank/DDBJ databases">
        <authorList>
            <person name="Scott K."/>
        </authorList>
    </citation>
    <scope>NUCLEOTIDE SEQUENCE [LARGE SCALE GENOMIC DNA]</scope>
    <source>
        <strain evidence="8 9">HH1</strain>
    </source>
</reference>
<feature type="transmembrane region" description="Helical" evidence="6">
    <location>
        <begin position="15"/>
        <end position="34"/>
    </location>
</feature>
<keyword evidence="2" id="KW-1003">Cell membrane</keyword>
<evidence type="ECO:0000256" key="1">
    <source>
        <dbReference type="ARBA" id="ARBA00004651"/>
    </source>
</evidence>
<evidence type="ECO:0000256" key="4">
    <source>
        <dbReference type="ARBA" id="ARBA00022989"/>
    </source>
</evidence>
<sequence length="175" mass="20026">MIKHDKPSVEVWDHVVRLFHWSVAVLFLASYWLTEGGSSIHEYCGYAVMLLVIARIFWGFIGSPNALFKNFWPTAAAIKAQLKDFSSHPHGHGHSPLGALMVLTLLALLLITSLSGWMRNWDLFWGEDWIQRLHEISAHILQFLVILHITSVILIQKYARINLIRGMITGKQKSR</sequence>
<evidence type="ECO:0000256" key="3">
    <source>
        <dbReference type="ARBA" id="ARBA00022692"/>
    </source>
</evidence>
<dbReference type="InterPro" id="IPR051542">
    <property type="entry name" value="Hydrogenase_cytochrome"/>
</dbReference>
<keyword evidence="3 6" id="KW-0812">Transmembrane</keyword>
<dbReference type="Proteomes" id="UP001193680">
    <property type="component" value="Unassembled WGS sequence"/>
</dbReference>
<evidence type="ECO:0000256" key="5">
    <source>
        <dbReference type="ARBA" id="ARBA00023136"/>
    </source>
</evidence>
<accession>A0ABS0BYJ1</accession>
<evidence type="ECO:0000256" key="2">
    <source>
        <dbReference type="ARBA" id="ARBA00022475"/>
    </source>
</evidence>
<evidence type="ECO:0000259" key="7">
    <source>
        <dbReference type="Pfam" id="PF01292"/>
    </source>
</evidence>
<dbReference type="Pfam" id="PF01292">
    <property type="entry name" value="Ni_hydr_CYTB"/>
    <property type="match status" value="1"/>
</dbReference>
<evidence type="ECO:0000313" key="9">
    <source>
        <dbReference type="Proteomes" id="UP001193680"/>
    </source>
</evidence>
<name>A0ABS0BYJ1_9GAMM</name>
<dbReference type="PANTHER" id="PTHR30485">
    <property type="entry name" value="NI/FE-HYDROGENASE 1 B-TYPE CYTOCHROME SUBUNIT"/>
    <property type="match status" value="1"/>
</dbReference>
<reference evidence="8 9" key="2">
    <citation type="submission" date="2020-11" db="EMBL/GenBank/DDBJ databases">
        <title>Sulfur oxidizing isolate from Hospital Hole Sinkhole.</title>
        <authorList>
            <person name="Scott K.M."/>
        </authorList>
    </citation>
    <scope>NUCLEOTIDE SEQUENCE [LARGE SCALE GENOMIC DNA]</scope>
    <source>
        <strain evidence="8 9">HH1</strain>
    </source>
</reference>
<dbReference type="InterPro" id="IPR016174">
    <property type="entry name" value="Di-haem_cyt_TM"/>
</dbReference>
<dbReference type="RefSeq" id="WP_185978204.1">
    <property type="nucleotide sequence ID" value="NZ_JACBGI020000010.1"/>
</dbReference>
<feature type="domain" description="Cytochrome b561 bacterial/Ni-hydrogenase" evidence="7">
    <location>
        <begin position="11"/>
        <end position="170"/>
    </location>
</feature>
<feature type="transmembrane region" description="Helical" evidence="6">
    <location>
        <begin position="40"/>
        <end position="61"/>
    </location>
</feature>
<dbReference type="SUPFAM" id="SSF81342">
    <property type="entry name" value="Transmembrane di-heme cytochromes"/>
    <property type="match status" value="1"/>
</dbReference>
<dbReference type="Gene3D" id="1.20.950.20">
    <property type="entry name" value="Transmembrane di-heme cytochromes, Chain C"/>
    <property type="match status" value="1"/>
</dbReference>